<gene>
    <name evidence="1" type="ORF">BTMF_LOCUS5278</name>
</gene>
<keyword evidence="2" id="KW-1185">Reference proteome</keyword>
<sequence length="38" mass="4576">MEVGALVFENYIQRETLKRCSRRFANFATIIFKLLLKR</sequence>
<evidence type="ECO:0000313" key="2">
    <source>
        <dbReference type="Proteomes" id="UP000280834"/>
    </source>
</evidence>
<protein>
    <submittedName>
        <fullName evidence="1">Uncharacterized protein</fullName>
    </submittedName>
</protein>
<dbReference type="EMBL" id="UZAG01005587">
    <property type="protein sequence ID" value="VDO17915.1"/>
    <property type="molecule type" value="Genomic_DNA"/>
</dbReference>
<dbReference type="Proteomes" id="UP000280834">
    <property type="component" value="Unassembled WGS sequence"/>
</dbReference>
<evidence type="ECO:0000313" key="1">
    <source>
        <dbReference type="EMBL" id="VDO17915.1"/>
    </source>
</evidence>
<proteinExistence type="predicted"/>
<dbReference type="AlphaFoldDB" id="A0A3P7WWX9"/>
<name>A0A3P7WWX9_9BILA</name>
<reference evidence="1 2" key="1">
    <citation type="submission" date="2018-11" db="EMBL/GenBank/DDBJ databases">
        <authorList>
            <consortium name="Pathogen Informatics"/>
        </authorList>
    </citation>
    <scope>NUCLEOTIDE SEQUENCE [LARGE SCALE GENOMIC DNA]</scope>
</reference>
<organism evidence="1 2">
    <name type="scientific">Brugia timori</name>
    <dbReference type="NCBI Taxonomy" id="42155"/>
    <lineage>
        <taxon>Eukaryota</taxon>
        <taxon>Metazoa</taxon>
        <taxon>Ecdysozoa</taxon>
        <taxon>Nematoda</taxon>
        <taxon>Chromadorea</taxon>
        <taxon>Rhabditida</taxon>
        <taxon>Spirurina</taxon>
        <taxon>Spiruromorpha</taxon>
        <taxon>Filarioidea</taxon>
        <taxon>Onchocercidae</taxon>
        <taxon>Brugia</taxon>
    </lineage>
</organism>
<accession>A0A3P7WWX9</accession>